<dbReference type="InterPro" id="IPR019734">
    <property type="entry name" value="TPR_rpt"/>
</dbReference>
<keyword evidence="1" id="KW-0677">Repeat</keyword>
<dbReference type="PANTHER" id="PTHR45641:SF1">
    <property type="entry name" value="AAA+ ATPASE DOMAIN-CONTAINING PROTEIN"/>
    <property type="match status" value="1"/>
</dbReference>
<reference evidence="4" key="1">
    <citation type="submission" date="2021-02" db="EMBL/GenBank/DDBJ databases">
        <authorList>
            <person name="Nowell W R."/>
        </authorList>
    </citation>
    <scope>NUCLEOTIDE SEQUENCE</scope>
</reference>
<dbReference type="SUPFAM" id="SSF48452">
    <property type="entry name" value="TPR-like"/>
    <property type="match status" value="1"/>
</dbReference>
<evidence type="ECO:0000256" key="1">
    <source>
        <dbReference type="ARBA" id="ARBA00022737"/>
    </source>
</evidence>
<evidence type="ECO:0000313" key="4">
    <source>
        <dbReference type="EMBL" id="CAF4577189.1"/>
    </source>
</evidence>
<dbReference type="SMART" id="SM00028">
    <property type="entry name" value="TPR"/>
    <property type="match status" value="1"/>
</dbReference>
<comment type="caution">
    <text evidence="4">The sequence shown here is derived from an EMBL/GenBank/DDBJ whole genome shotgun (WGS) entry which is preliminary data.</text>
</comment>
<dbReference type="EMBL" id="CAJOBA010119932">
    <property type="protein sequence ID" value="CAF4577189.1"/>
    <property type="molecule type" value="Genomic_DNA"/>
</dbReference>
<accession>A0A8S2YTH9</accession>
<name>A0A8S2YTH9_9BILA</name>
<evidence type="ECO:0000256" key="2">
    <source>
        <dbReference type="ARBA" id="ARBA00022803"/>
    </source>
</evidence>
<dbReference type="InterPro" id="IPR011990">
    <property type="entry name" value="TPR-like_helical_dom_sf"/>
</dbReference>
<dbReference type="PROSITE" id="PS50005">
    <property type="entry name" value="TPR"/>
    <property type="match status" value="1"/>
</dbReference>
<protein>
    <recommendedName>
        <fullName evidence="6">Kinesin light chain</fullName>
    </recommendedName>
</protein>
<feature type="repeat" description="TPR" evidence="3">
    <location>
        <begin position="13"/>
        <end position="46"/>
    </location>
</feature>
<sequence length="68" mass="7534">MRKSLPSNHPLLATTYNNIGLVHAEKCEYDKALENYESTLEIQLKSLPSNHSSLATTYNNIGSALKAK</sequence>
<dbReference type="Proteomes" id="UP000682733">
    <property type="component" value="Unassembled WGS sequence"/>
</dbReference>
<dbReference type="Pfam" id="PF13424">
    <property type="entry name" value="TPR_12"/>
    <property type="match status" value="1"/>
</dbReference>
<proteinExistence type="predicted"/>
<dbReference type="AlphaFoldDB" id="A0A8S2YTH9"/>
<evidence type="ECO:0000313" key="5">
    <source>
        <dbReference type="Proteomes" id="UP000682733"/>
    </source>
</evidence>
<evidence type="ECO:0000256" key="3">
    <source>
        <dbReference type="PROSITE-ProRule" id="PRU00339"/>
    </source>
</evidence>
<keyword evidence="2 3" id="KW-0802">TPR repeat</keyword>
<gene>
    <name evidence="4" type="ORF">TMI583_LOCUS50318</name>
</gene>
<dbReference type="PANTHER" id="PTHR45641">
    <property type="entry name" value="TETRATRICOPEPTIDE REPEAT PROTEIN (AFU_ORTHOLOGUE AFUA_6G03870)"/>
    <property type="match status" value="1"/>
</dbReference>
<organism evidence="4 5">
    <name type="scientific">Didymodactylos carnosus</name>
    <dbReference type="NCBI Taxonomy" id="1234261"/>
    <lineage>
        <taxon>Eukaryota</taxon>
        <taxon>Metazoa</taxon>
        <taxon>Spiralia</taxon>
        <taxon>Gnathifera</taxon>
        <taxon>Rotifera</taxon>
        <taxon>Eurotatoria</taxon>
        <taxon>Bdelloidea</taxon>
        <taxon>Philodinida</taxon>
        <taxon>Philodinidae</taxon>
        <taxon>Didymodactylos</taxon>
    </lineage>
</organism>
<evidence type="ECO:0008006" key="6">
    <source>
        <dbReference type="Google" id="ProtNLM"/>
    </source>
</evidence>
<feature type="non-terminal residue" evidence="4">
    <location>
        <position position="1"/>
    </location>
</feature>
<dbReference type="Gene3D" id="1.25.40.10">
    <property type="entry name" value="Tetratricopeptide repeat domain"/>
    <property type="match status" value="1"/>
</dbReference>